<dbReference type="EMBL" id="CP029192">
    <property type="protein sequence ID" value="QES37188.1"/>
    <property type="molecule type" value="Genomic_DNA"/>
</dbReference>
<evidence type="ECO:0000256" key="4">
    <source>
        <dbReference type="ARBA" id="ARBA00022729"/>
    </source>
</evidence>
<evidence type="ECO:0000256" key="3">
    <source>
        <dbReference type="ARBA" id="ARBA00022525"/>
    </source>
</evidence>
<reference evidence="10 11" key="1">
    <citation type="submission" date="2018-05" db="EMBL/GenBank/DDBJ databases">
        <title>Streptomyces venezuelae.</title>
        <authorList>
            <person name="Kim W."/>
            <person name="Lee N."/>
            <person name="Cho B.-K."/>
        </authorList>
    </citation>
    <scope>NUCLEOTIDE SEQUENCE [LARGE SCALE GENOMIC DNA]</scope>
    <source>
        <strain evidence="10 11">ATCC 14584</strain>
    </source>
</reference>
<evidence type="ECO:0000256" key="5">
    <source>
        <dbReference type="ARBA" id="ARBA00022889"/>
    </source>
</evidence>
<dbReference type="PROSITE" id="PS51884">
    <property type="entry name" value="CHAPLIN"/>
    <property type="match status" value="1"/>
</dbReference>
<evidence type="ECO:0000259" key="9">
    <source>
        <dbReference type="PROSITE" id="PS51884"/>
    </source>
</evidence>
<feature type="domain" description="Chaplin" evidence="9">
    <location>
        <begin position="41"/>
        <end position="81"/>
    </location>
</feature>
<feature type="chain" id="PRO_5038776247" evidence="8">
    <location>
        <begin position="24"/>
        <end position="82"/>
    </location>
</feature>
<dbReference type="Pfam" id="PF03777">
    <property type="entry name" value="ChpA-C"/>
    <property type="match status" value="1"/>
</dbReference>
<organism evidence="10 11">
    <name type="scientific">Streptomyces venezuelae</name>
    <dbReference type="NCBI Taxonomy" id="54571"/>
    <lineage>
        <taxon>Bacteria</taxon>
        <taxon>Bacillati</taxon>
        <taxon>Actinomycetota</taxon>
        <taxon>Actinomycetes</taxon>
        <taxon>Kitasatosporales</taxon>
        <taxon>Streptomycetaceae</taxon>
        <taxon>Streptomyces</taxon>
    </lineage>
</organism>
<keyword evidence="2" id="KW-0134">Cell wall</keyword>
<dbReference type="AlphaFoldDB" id="A0A5P2C5H1"/>
<keyword evidence="4 8" id="KW-0732">Signal</keyword>
<dbReference type="Proteomes" id="UP000322927">
    <property type="component" value="Chromosome"/>
</dbReference>
<protein>
    <submittedName>
        <fullName evidence="10">Chaplin</fullName>
    </submittedName>
</protein>
<proteinExistence type="predicted"/>
<evidence type="ECO:0000256" key="7">
    <source>
        <dbReference type="PROSITE-ProRule" id="PRU01232"/>
    </source>
</evidence>
<accession>A0A5P2C5H1</accession>
<feature type="signal peptide" evidence="8">
    <location>
        <begin position="1"/>
        <end position="23"/>
    </location>
</feature>
<evidence type="ECO:0000313" key="11">
    <source>
        <dbReference type="Proteomes" id="UP000322927"/>
    </source>
</evidence>
<evidence type="ECO:0000256" key="2">
    <source>
        <dbReference type="ARBA" id="ARBA00022512"/>
    </source>
</evidence>
<evidence type="ECO:0000256" key="8">
    <source>
        <dbReference type="SAM" id="SignalP"/>
    </source>
</evidence>
<keyword evidence="6 7" id="KW-0034">Amyloid</keyword>
<gene>
    <name evidence="10" type="ORF">DEJ48_30645</name>
</gene>
<dbReference type="InterPro" id="IPR005528">
    <property type="entry name" value="ChpA-H"/>
</dbReference>
<dbReference type="OrthoDB" id="3544424at2"/>
<keyword evidence="3" id="KW-0964">Secreted</keyword>
<dbReference type="RefSeq" id="WP_150219426.1">
    <property type="nucleotide sequence ID" value="NZ_CP029192.1"/>
</dbReference>
<name>A0A5P2C5H1_STRVZ</name>
<evidence type="ECO:0000256" key="6">
    <source>
        <dbReference type="ARBA" id="ARBA00023087"/>
    </source>
</evidence>
<evidence type="ECO:0000256" key="1">
    <source>
        <dbReference type="ARBA" id="ARBA00004191"/>
    </source>
</evidence>
<keyword evidence="5" id="KW-0130">Cell adhesion</keyword>
<dbReference type="GO" id="GO:0007155">
    <property type="term" value="P:cell adhesion"/>
    <property type="evidence" value="ECO:0007669"/>
    <property type="project" value="UniProtKB-KW"/>
</dbReference>
<evidence type="ECO:0000313" key="10">
    <source>
        <dbReference type="EMBL" id="QES37188.1"/>
    </source>
</evidence>
<sequence length="82" mass="7759">MNNIAKKAALAVVAAGLAAGASAGVASATSDAQADGVATKSPGVGSGNLVQVPVDVPVNATGNSVNVIGVLNPAFANHTVNH</sequence>
<comment type="subcellular location">
    <subcellularLocation>
        <location evidence="1">Secreted</location>
        <location evidence="1">Cell wall</location>
    </subcellularLocation>
</comment>